<comment type="caution">
    <text evidence="1">The sequence shown here is derived from an EMBL/GenBank/DDBJ whole genome shotgun (WGS) entry which is preliminary data.</text>
</comment>
<dbReference type="EMBL" id="JASJUS010000074">
    <property type="protein sequence ID" value="MDL2082128.1"/>
    <property type="molecule type" value="Genomic_DNA"/>
</dbReference>
<accession>A0ABT7JB78</accession>
<gene>
    <name evidence="1" type="ORF">QNN03_37485</name>
</gene>
<organism evidence="1 2">
    <name type="scientific">Streptomyces fuscus</name>
    <dbReference type="NCBI Taxonomy" id="3048495"/>
    <lineage>
        <taxon>Bacteria</taxon>
        <taxon>Bacillati</taxon>
        <taxon>Actinomycetota</taxon>
        <taxon>Actinomycetes</taxon>
        <taxon>Kitasatosporales</taxon>
        <taxon>Streptomycetaceae</taxon>
        <taxon>Streptomyces</taxon>
    </lineage>
</organism>
<name>A0ABT7JB78_9ACTN</name>
<reference evidence="1 2" key="1">
    <citation type="submission" date="2023-05" db="EMBL/GenBank/DDBJ databases">
        <title>Streptomyces fuscus sp. nov., a brown-black pigment producing actinomyces isolated from dry sand of Sea duck farm.</title>
        <authorList>
            <person name="Xie J."/>
            <person name="Shen N."/>
        </authorList>
    </citation>
    <scope>NUCLEOTIDE SEQUENCE [LARGE SCALE GENOMIC DNA]</scope>
    <source>
        <strain evidence="1 2">GXMU-J15</strain>
    </source>
</reference>
<evidence type="ECO:0000313" key="2">
    <source>
        <dbReference type="Proteomes" id="UP001241926"/>
    </source>
</evidence>
<sequence>MIERMLQSDSYEARQCGGQLAALAAMQWGSTELLDSVLSGVDAASRIGTAGACAHELPSATDTVVARRAFEQLIDDPEEKVRKAIAEFASVVRGRRLRPLRDPLKRLMESASFEEALPQLLITLEHAPDRVDDLALECARRFVEIHGGDSGDIRTRAAADARHVGELLVRAYAQATSSTSRGQVLDLLDQLLLIGAFGVADLVEKSER</sequence>
<dbReference type="Proteomes" id="UP001241926">
    <property type="component" value="Unassembled WGS sequence"/>
</dbReference>
<protein>
    <submittedName>
        <fullName evidence="1">Uncharacterized protein</fullName>
    </submittedName>
</protein>
<dbReference type="RefSeq" id="WP_285437224.1">
    <property type="nucleotide sequence ID" value="NZ_JASJUS010000074.1"/>
</dbReference>
<evidence type="ECO:0000313" key="1">
    <source>
        <dbReference type="EMBL" id="MDL2082128.1"/>
    </source>
</evidence>
<keyword evidence="2" id="KW-1185">Reference proteome</keyword>
<proteinExistence type="predicted"/>